<evidence type="ECO:0000256" key="5">
    <source>
        <dbReference type="ARBA" id="ARBA00038966"/>
    </source>
</evidence>
<dbReference type="EC" id="6.3.3.2" evidence="5"/>
<comment type="catalytic activity">
    <reaction evidence="4">
        <text>(6S)-5-formyl-5,6,7,8-tetrahydrofolate + ATP = (6R)-5,10-methenyltetrahydrofolate + ADP + phosphate</text>
        <dbReference type="Rhea" id="RHEA:10488"/>
        <dbReference type="ChEBI" id="CHEBI:30616"/>
        <dbReference type="ChEBI" id="CHEBI:43474"/>
        <dbReference type="ChEBI" id="CHEBI:57455"/>
        <dbReference type="ChEBI" id="CHEBI:57457"/>
        <dbReference type="ChEBI" id="CHEBI:456216"/>
        <dbReference type="EC" id="6.3.3.2"/>
    </reaction>
</comment>
<protein>
    <recommendedName>
        <fullName evidence="5">5-formyltetrahydrofolate cyclo-ligase</fullName>
        <ecNumber evidence="5">6.3.3.2</ecNumber>
    </recommendedName>
</protein>
<organism evidence="7">
    <name type="scientific">Timema shepardi</name>
    <name type="common">Walking stick</name>
    <dbReference type="NCBI Taxonomy" id="629360"/>
    <lineage>
        <taxon>Eukaryota</taxon>
        <taxon>Metazoa</taxon>
        <taxon>Ecdysozoa</taxon>
        <taxon>Arthropoda</taxon>
        <taxon>Hexapoda</taxon>
        <taxon>Insecta</taxon>
        <taxon>Pterygota</taxon>
        <taxon>Neoptera</taxon>
        <taxon>Polyneoptera</taxon>
        <taxon>Phasmatodea</taxon>
        <taxon>Timematodea</taxon>
        <taxon>Timematoidea</taxon>
        <taxon>Timematidae</taxon>
        <taxon>Timema</taxon>
    </lineage>
</organism>
<dbReference type="Gene3D" id="3.40.50.10420">
    <property type="entry name" value="NagB/RpiA/CoA transferase-like"/>
    <property type="match status" value="1"/>
</dbReference>
<dbReference type="GO" id="GO:0035999">
    <property type="term" value="P:tetrahydrofolate interconversion"/>
    <property type="evidence" value="ECO:0007669"/>
    <property type="project" value="TreeGrafter"/>
</dbReference>
<dbReference type="GO" id="GO:0005739">
    <property type="term" value="C:mitochondrion"/>
    <property type="evidence" value="ECO:0007669"/>
    <property type="project" value="TreeGrafter"/>
</dbReference>
<evidence type="ECO:0000256" key="4">
    <source>
        <dbReference type="ARBA" id="ARBA00036539"/>
    </source>
</evidence>
<dbReference type="SUPFAM" id="SSF100950">
    <property type="entry name" value="NagB/RpiA/CoA transferase-like"/>
    <property type="match status" value="1"/>
</dbReference>
<dbReference type="PIRSF" id="PIRSF006806">
    <property type="entry name" value="FTHF_cligase"/>
    <property type="match status" value="1"/>
</dbReference>
<gene>
    <name evidence="7" type="ORF">TSIB3V08_LOCUS7494</name>
</gene>
<accession>A0A7R9AZC0</accession>
<reference evidence="7" key="1">
    <citation type="submission" date="2020-11" db="EMBL/GenBank/DDBJ databases">
        <authorList>
            <person name="Tran Van P."/>
        </authorList>
    </citation>
    <scope>NUCLEOTIDE SEQUENCE</scope>
</reference>
<dbReference type="Pfam" id="PF01812">
    <property type="entry name" value="5-FTHF_cyc-lig"/>
    <property type="match status" value="1"/>
</dbReference>
<evidence type="ECO:0000256" key="3">
    <source>
        <dbReference type="ARBA" id="ARBA00022840"/>
    </source>
</evidence>
<dbReference type="GO" id="GO:0009396">
    <property type="term" value="P:folic acid-containing compound biosynthetic process"/>
    <property type="evidence" value="ECO:0007669"/>
    <property type="project" value="TreeGrafter"/>
</dbReference>
<dbReference type="GO" id="GO:0005524">
    <property type="term" value="F:ATP binding"/>
    <property type="evidence" value="ECO:0007669"/>
    <property type="project" value="UniProtKB-KW"/>
</dbReference>
<evidence type="ECO:0000256" key="2">
    <source>
        <dbReference type="ARBA" id="ARBA00022741"/>
    </source>
</evidence>
<dbReference type="EMBL" id="OC003531">
    <property type="protein sequence ID" value="CAD7263416.1"/>
    <property type="molecule type" value="Genomic_DNA"/>
</dbReference>
<name>A0A7R9AZC0_TIMSH</name>
<dbReference type="AlphaFoldDB" id="A0A7R9AZC0"/>
<dbReference type="InterPro" id="IPR002698">
    <property type="entry name" value="FTHF_cligase"/>
</dbReference>
<evidence type="ECO:0000256" key="6">
    <source>
        <dbReference type="PIRSR" id="PIRSR006806-1"/>
    </source>
</evidence>
<evidence type="ECO:0000313" key="7">
    <source>
        <dbReference type="EMBL" id="CAD7263416.1"/>
    </source>
</evidence>
<evidence type="ECO:0000256" key="1">
    <source>
        <dbReference type="ARBA" id="ARBA00010638"/>
    </source>
</evidence>
<proteinExistence type="inferred from homology"/>
<comment type="similarity">
    <text evidence="1">Belongs to the 5-formyltetrahydrofolate cyclo-ligase family.</text>
</comment>
<dbReference type="InterPro" id="IPR037171">
    <property type="entry name" value="NagB/RpiA_transferase-like"/>
</dbReference>
<sequence length="238" mass="26570">MKIMKDVLRKEVKKILATLAAQGKEKQSKLITSKGSSSRKLLFLRRPSSDQEDKDHRSQVFSDLQLTTPLKDSTHMDMLRVNTLQELESLPLTNWNIRQPLDSDERENALNSGHRHEAPLGNLRSLSWKKKAIPRAESLTSSLTLVFTRGGANPGSGGRGVPELLSGLDLIVVPGLAFSREGARLGRGKGYYDTYLTKCRQLQNTPPVTVGLAFKQQLLDKIPTQDFDVKMDYVLSVE</sequence>
<dbReference type="PANTHER" id="PTHR23407:SF1">
    <property type="entry name" value="5-FORMYLTETRAHYDROFOLATE CYCLO-LIGASE"/>
    <property type="match status" value="1"/>
</dbReference>
<keyword evidence="2 6" id="KW-0547">Nucleotide-binding</keyword>
<dbReference type="InterPro" id="IPR024185">
    <property type="entry name" value="FTHF_cligase-like_sf"/>
</dbReference>
<dbReference type="GO" id="GO:0030272">
    <property type="term" value="F:5-formyltetrahydrofolate cyclo-ligase activity"/>
    <property type="evidence" value="ECO:0007669"/>
    <property type="project" value="UniProtKB-EC"/>
</dbReference>
<feature type="binding site" evidence="6">
    <location>
        <begin position="184"/>
        <end position="192"/>
    </location>
    <ligand>
        <name>ATP</name>
        <dbReference type="ChEBI" id="CHEBI:30616"/>
    </ligand>
</feature>
<dbReference type="PANTHER" id="PTHR23407">
    <property type="entry name" value="ATPASE INHIBITOR/5-FORMYLTETRAHYDROFOLATE CYCLO-LIGASE"/>
    <property type="match status" value="1"/>
</dbReference>
<keyword evidence="3 6" id="KW-0067">ATP-binding</keyword>